<proteinExistence type="predicted"/>
<feature type="compositionally biased region" description="Basic residues" evidence="1">
    <location>
        <begin position="168"/>
        <end position="179"/>
    </location>
</feature>
<comment type="caution">
    <text evidence="3">The sequence shown here is derived from an EMBL/GenBank/DDBJ whole genome shotgun (WGS) entry which is preliminary data.</text>
</comment>
<keyword evidence="4" id="KW-1185">Reference proteome</keyword>
<name>A0A5N5T7I0_9CRUS</name>
<accession>A0A5N5T7I0</accession>
<dbReference type="Proteomes" id="UP000326759">
    <property type="component" value="Unassembled WGS sequence"/>
</dbReference>
<feature type="signal peptide" evidence="2">
    <location>
        <begin position="1"/>
        <end position="15"/>
    </location>
</feature>
<evidence type="ECO:0000256" key="2">
    <source>
        <dbReference type="SAM" id="SignalP"/>
    </source>
</evidence>
<reference evidence="3 4" key="1">
    <citation type="journal article" date="2019" name="PLoS Biol.">
        <title>Sex chromosomes control vertical transmission of feminizing Wolbachia symbionts in an isopod.</title>
        <authorList>
            <person name="Becking T."/>
            <person name="Chebbi M.A."/>
            <person name="Giraud I."/>
            <person name="Moumen B."/>
            <person name="Laverre T."/>
            <person name="Caubet Y."/>
            <person name="Peccoud J."/>
            <person name="Gilbert C."/>
            <person name="Cordaux R."/>
        </authorList>
    </citation>
    <scope>NUCLEOTIDE SEQUENCE [LARGE SCALE GENOMIC DNA]</scope>
    <source>
        <strain evidence="3">ANa2</strain>
        <tissue evidence="3">Whole body excluding digestive tract and cuticle</tissue>
    </source>
</reference>
<feature type="region of interest" description="Disordered" evidence="1">
    <location>
        <begin position="161"/>
        <end position="208"/>
    </location>
</feature>
<feature type="compositionally biased region" description="Polar residues" evidence="1">
    <location>
        <begin position="85"/>
        <end position="97"/>
    </location>
</feature>
<feature type="region of interest" description="Disordered" evidence="1">
    <location>
        <begin position="85"/>
        <end position="145"/>
    </location>
</feature>
<feature type="region of interest" description="Disordered" evidence="1">
    <location>
        <begin position="14"/>
        <end position="39"/>
    </location>
</feature>
<evidence type="ECO:0000313" key="3">
    <source>
        <dbReference type="EMBL" id="KAB7502556.1"/>
    </source>
</evidence>
<gene>
    <name evidence="3" type="ORF">Anas_02197</name>
</gene>
<dbReference type="EMBL" id="SEYY01007227">
    <property type="protein sequence ID" value="KAB7502556.1"/>
    <property type="molecule type" value="Genomic_DNA"/>
</dbReference>
<protein>
    <submittedName>
        <fullName evidence="3">Uncharacterized protein</fullName>
    </submittedName>
</protein>
<dbReference type="AlphaFoldDB" id="A0A5N5T7I0"/>
<sequence>MFSAIAAFFWGASTAATPSPAPTPTPAPEHEEPLPAGVNSIKDDVFSDAIAHEGVDDVAPAAVESILSTSSLSDEEAGWVFVNNNKRGSVGSNNPEETQAVEPIEVDPILEHEDIKSPPVKNNKNNKNQNNNNNNNVPATRSKNIPNSALHASSVLSAIEELRPQQKSQRRQRERHLKRKQLERANKATHVESSSNQPAKRRAMYNSAVFSRAVNNRKC</sequence>
<evidence type="ECO:0000256" key="1">
    <source>
        <dbReference type="SAM" id="MobiDB-lite"/>
    </source>
</evidence>
<organism evidence="3 4">
    <name type="scientific">Armadillidium nasatum</name>
    <dbReference type="NCBI Taxonomy" id="96803"/>
    <lineage>
        <taxon>Eukaryota</taxon>
        <taxon>Metazoa</taxon>
        <taxon>Ecdysozoa</taxon>
        <taxon>Arthropoda</taxon>
        <taxon>Crustacea</taxon>
        <taxon>Multicrustacea</taxon>
        <taxon>Malacostraca</taxon>
        <taxon>Eumalacostraca</taxon>
        <taxon>Peracarida</taxon>
        <taxon>Isopoda</taxon>
        <taxon>Oniscidea</taxon>
        <taxon>Crinocheta</taxon>
        <taxon>Armadillidiidae</taxon>
        <taxon>Armadillidium</taxon>
    </lineage>
</organism>
<feature type="compositionally biased region" description="Low complexity" evidence="1">
    <location>
        <begin position="121"/>
        <end position="136"/>
    </location>
</feature>
<feature type="chain" id="PRO_5024280434" evidence="2">
    <location>
        <begin position="16"/>
        <end position="219"/>
    </location>
</feature>
<keyword evidence="2" id="KW-0732">Signal</keyword>
<evidence type="ECO:0000313" key="4">
    <source>
        <dbReference type="Proteomes" id="UP000326759"/>
    </source>
</evidence>
<feature type="compositionally biased region" description="Basic and acidic residues" evidence="1">
    <location>
        <begin position="180"/>
        <end position="190"/>
    </location>
</feature>